<keyword evidence="4" id="KW-1185">Reference proteome</keyword>
<feature type="compositionally biased region" description="Basic and acidic residues" evidence="2">
    <location>
        <begin position="22"/>
        <end position="53"/>
    </location>
</feature>
<reference evidence="3 4" key="1">
    <citation type="submission" date="2019-11" db="EMBL/GenBank/DDBJ databases">
        <title>The genome sequence of Methylocystis heyeri.</title>
        <authorList>
            <person name="Oshkin I.Y."/>
            <person name="Miroshnikov K."/>
            <person name="Dedysh S.N."/>
        </authorList>
    </citation>
    <scope>NUCLEOTIDE SEQUENCE [LARGE SCALE GENOMIC DNA]</scope>
    <source>
        <strain evidence="3 4">H2</strain>
    </source>
</reference>
<dbReference type="EMBL" id="CP046052">
    <property type="protein sequence ID" value="QGM46498.1"/>
    <property type="molecule type" value="Genomic_DNA"/>
</dbReference>
<organism evidence="3 4">
    <name type="scientific">Methylocystis heyeri</name>
    <dbReference type="NCBI Taxonomy" id="391905"/>
    <lineage>
        <taxon>Bacteria</taxon>
        <taxon>Pseudomonadati</taxon>
        <taxon>Pseudomonadota</taxon>
        <taxon>Alphaproteobacteria</taxon>
        <taxon>Hyphomicrobiales</taxon>
        <taxon>Methylocystaceae</taxon>
        <taxon>Methylocystis</taxon>
    </lineage>
</organism>
<dbReference type="Pfam" id="PF02567">
    <property type="entry name" value="PhzC-PhzF"/>
    <property type="match status" value="1"/>
</dbReference>
<evidence type="ECO:0000256" key="1">
    <source>
        <dbReference type="ARBA" id="ARBA00008270"/>
    </source>
</evidence>
<sequence length="354" mass="37780">MPPDGGSAPSRHGQARAGGARRIPEDRKRPDRRNDRISRQRDHPGDAGRDGRPVTRPLQFHAIDVFTSSRLSGSPLAVVDAAGELSASQMRAIASEFGFPVTAFLRASRDPVNSAGLRVFTRSGEASFSAEAVIGVAVLLAETRAGEVLSRRGVVIALELGGEVYSCEVIRNSAGVSYAQFTLRRLPSREPRPLDPLVVAAALGLAAADIGFDWHAPCLCSLFSRFAFIPVGGRRALEKACPMRQSWPLVFGRDAGVCLYTADALAPESALHIRSFRVEEGEDCANGEALAAFAAAACAFESPQDGEHQMFIEQGHNVGRASRLTLGLGVQDGRLAEIRLGGQATPTMRGELKL</sequence>
<dbReference type="PANTHER" id="PTHR13774">
    <property type="entry name" value="PHENAZINE BIOSYNTHESIS PROTEIN"/>
    <property type="match status" value="1"/>
</dbReference>
<dbReference type="Gene3D" id="3.10.310.10">
    <property type="entry name" value="Diaminopimelate Epimerase, Chain A, domain 1"/>
    <property type="match status" value="2"/>
</dbReference>
<name>A0A6B8KIY5_9HYPH</name>
<dbReference type="AlphaFoldDB" id="A0A6B8KIY5"/>
<dbReference type="InterPro" id="IPR003719">
    <property type="entry name" value="Phenazine_PhzF-like"/>
</dbReference>
<accession>A0A6B8KIY5</accession>
<dbReference type="GO" id="GO:0016853">
    <property type="term" value="F:isomerase activity"/>
    <property type="evidence" value="ECO:0007669"/>
    <property type="project" value="UniProtKB-KW"/>
</dbReference>
<dbReference type="SUPFAM" id="SSF54506">
    <property type="entry name" value="Diaminopimelate epimerase-like"/>
    <property type="match status" value="1"/>
</dbReference>
<dbReference type="OrthoDB" id="9788221at2"/>
<evidence type="ECO:0000256" key="2">
    <source>
        <dbReference type="SAM" id="MobiDB-lite"/>
    </source>
</evidence>
<dbReference type="PANTHER" id="PTHR13774:SF32">
    <property type="entry name" value="ANTISENSE-ENHANCING SEQUENCE 1"/>
    <property type="match status" value="1"/>
</dbReference>
<comment type="similarity">
    <text evidence="1">Belongs to the PhzF family.</text>
</comment>
<protein>
    <submittedName>
        <fullName evidence="3">PhzF family phenazine biosynthesis isomerase</fullName>
    </submittedName>
</protein>
<dbReference type="KEGG" id="mhey:H2LOC_012775"/>
<dbReference type="Proteomes" id="UP000309061">
    <property type="component" value="Chromosome"/>
</dbReference>
<evidence type="ECO:0000313" key="3">
    <source>
        <dbReference type="EMBL" id="QGM46498.1"/>
    </source>
</evidence>
<evidence type="ECO:0000313" key="4">
    <source>
        <dbReference type="Proteomes" id="UP000309061"/>
    </source>
</evidence>
<keyword evidence="3" id="KW-0413">Isomerase</keyword>
<gene>
    <name evidence="3" type="ORF">H2LOC_012775</name>
</gene>
<dbReference type="NCBIfam" id="TIGR00654">
    <property type="entry name" value="PhzF_family"/>
    <property type="match status" value="1"/>
</dbReference>
<proteinExistence type="inferred from homology"/>
<dbReference type="GO" id="GO:0005737">
    <property type="term" value="C:cytoplasm"/>
    <property type="evidence" value="ECO:0007669"/>
    <property type="project" value="TreeGrafter"/>
</dbReference>
<feature type="region of interest" description="Disordered" evidence="2">
    <location>
        <begin position="1"/>
        <end position="54"/>
    </location>
</feature>